<comment type="catalytic activity">
    <reaction evidence="6">
        <text>(6S)-NADPHX + ADP = AMP + phosphate + NADPH + H(+)</text>
        <dbReference type="Rhea" id="RHEA:32235"/>
        <dbReference type="ChEBI" id="CHEBI:15378"/>
        <dbReference type="ChEBI" id="CHEBI:43474"/>
        <dbReference type="ChEBI" id="CHEBI:57783"/>
        <dbReference type="ChEBI" id="CHEBI:64076"/>
        <dbReference type="ChEBI" id="CHEBI:456215"/>
        <dbReference type="ChEBI" id="CHEBI:456216"/>
        <dbReference type="EC" id="4.2.1.136"/>
    </reaction>
</comment>
<evidence type="ECO:0000256" key="3">
    <source>
        <dbReference type="ARBA" id="ARBA00022857"/>
    </source>
</evidence>
<evidence type="ECO:0000256" key="4">
    <source>
        <dbReference type="ARBA" id="ARBA00023027"/>
    </source>
</evidence>
<dbReference type="InterPro" id="IPR029056">
    <property type="entry name" value="Ribokinase-like"/>
</dbReference>
<dbReference type="PROSITE" id="PS51383">
    <property type="entry name" value="YJEF_C_3"/>
    <property type="match status" value="1"/>
</dbReference>
<feature type="binding site" evidence="6">
    <location>
        <position position="166"/>
    </location>
    <ligand>
        <name>(6S)-NADPHX</name>
        <dbReference type="ChEBI" id="CHEBI:64076"/>
    </ligand>
</feature>
<dbReference type="Gene3D" id="3.40.1190.20">
    <property type="match status" value="1"/>
</dbReference>
<dbReference type="Proteomes" id="UP001205906">
    <property type="component" value="Unassembled WGS sequence"/>
</dbReference>
<organism evidence="9 10">
    <name type="scientific">Mesorhizobium liriopis</name>
    <dbReference type="NCBI Taxonomy" id="2953882"/>
    <lineage>
        <taxon>Bacteria</taxon>
        <taxon>Pseudomonadati</taxon>
        <taxon>Pseudomonadota</taxon>
        <taxon>Alphaproteobacteria</taxon>
        <taxon>Hyphomicrobiales</taxon>
        <taxon>Phyllobacteriaceae</taxon>
        <taxon>Mesorhizobium</taxon>
    </lineage>
</organism>
<keyword evidence="5 6" id="KW-0456">Lyase</keyword>
<feature type="binding site" evidence="6">
    <location>
        <position position="114"/>
    </location>
    <ligand>
        <name>(6S)-NADPHX</name>
        <dbReference type="ChEBI" id="CHEBI:64076"/>
    </ligand>
</feature>
<dbReference type="NCBIfam" id="TIGR00196">
    <property type="entry name" value="yjeF_cterm"/>
    <property type="match status" value="1"/>
</dbReference>
<comment type="cofactor">
    <cofactor evidence="6">
        <name>Mg(2+)</name>
        <dbReference type="ChEBI" id="CHEBI:18420"/>
    </cofactor>
</comment>
<dbReference type="PANTHER" id="PTHR12592:SF0">
    <property type="entry name" value="ATP-DEPENDENT (S)-NAD(P)H-HYDRATE DEHYDRATASE"/>
    <property type="match status" value="1"/>
</dbReference>
<dbReference type="HAMAP" id="MF_01965">
    <property type="entry name" value="NADHX_dehydratase"/>
    <property type="match status" value="1"/>
</dbReference>
<feature type="binding site" evidence="6">
    <location>
        <begin position="203"/>
        <end position="207"/>
    </location>
    <ligand>
        <name>AMP</name>
        <dbReference type="ChEBI" id="CHEBI:456215"/>
    </ligand>
</feature>
<comment type="function">
    <text evidence="6">Catalyzes the dehydration of the S-form of NAD(P)HX at the expense of ADP, which is converted to AMP. Together with NAD(P)HX epimerase, which catalyzes the epimerization of the S- and R-forms, the enzyme allows the repair of both epimers of NAD(P)HX, a damaged form of NAD(P)H that is a result of enzymatic or heat-dependent hydration.</text>
</comment>
<evidence type="ECO:0000256" key="1">
    <source>
        <dbReference type="ARBA" id="ARBA00022741"/>
    </source>
</evidence>
<evidence type="ECO:0000256" key="5">
    <source>
        <dbReference type="ARBA" id="ARBA00023239"/>
    </source>
</evidence>
<evidence type="ECO:0000259" key="8">
    <source>
        <dbReference type="PROSITE" id="PS51383"/>
    </source>
</evidence>
<dbReference type="SUPFAM" id="SSF53613">
    <property type="entry name" value="Ribokinase-like"/>
    <property type="match status" value="1"/>
</dbReference>
<dbReference type="EMBL" id="JAMXQS010000003">
    <property type="protein sequence ID" value="MCO6049394.1"/>
    <property type="molecule type" value="Genomic_DNA"/>
</dbReference>
<proteinExistence type="inferred from homology"/>
<dbReference type="RefSeq" id="WP_252817186.1">
    <property type="nucleotide sequence ID" value="NZ_JAMXQS010000003.1"/>
</dbReference>
<evidence type="ECO:0000256" key="2">
    <source>
        <dbReference type="ARBA" id="ARBA00022840"/>
    </source>
</evidence>
<dbReference type="EC" id="4.2.1.136" evidence="6"/>
<evidence type="ECO:0000313" key="10">
    <source>
        <dbReference type="Proteomes" id="UP001205906"/>
    </source>
</evidence>
<evidence type="ECO:0000256" key="6">
    <source>
        <dbReference type="HAMAP-Rule" id="MF_01965"/>
    </source>
</evidence>
<comment type="caution">
    <text evidence="9">The sequence shown here is derived from an EMBL/GenBank/DDBJ whole genome shotgun (WGS) entry which is preliminary data.</text>
</comment>
<reference evidence="9 10" key="1">
    <citation type="submission" date="2022-06" db="EMBL/GenBank/DDBJ databases">
        <title>Mesorhizobium sp. strain RP14 Genome sequencing and assembly.</title>
        <authorList>
            <person name="Kim I."/>
        </authorList>
    </citation>
    <scope>NUCLEOTIDE SEQUENCE [LARGE SCALE GENOMIC DNA]</scope>
    <source>
        <strain evidence="10">RP14(2022)</strain>
    </source>
</reference>
<feature type="domain" description="YjeF C-terminal" evidence="8">
    <location>
        <begin position="8"/>
        <end position="292"/>
    </location>
</feature>
<comment type="similarity">
    <text evidence="6">Belongs to the NnrD/CARKD family.</text>
</comment>
<comment type="subunit">
    <text evidence="6">Homotetramer.</text>
</comment>
<feature type="binding site" evidence="6">
    <location>
        <position position="43"/>
    </location>
    <ligand>
        <name>(6S)-NADPHX</name>
        <dbReference type="ChEBI" id="CHEBI:64076"/>
    </ligand>
</feature>
<gene>
    <name evidence="6" type="primary">nnrD</name>
    <name evidence="9" type="ORF">NGM99_06275</name>
</gene>
<dbReference type="CDD" id="cd01171">
    <property type="entry name" value="YXKO-related"/>
    <property type="match status" value="1"/>
</dbReference>
<feature type="region of interest" description="Disordered" evidence="7">
    <location>
        <begin position="1"/>
        <end position="28"/>
    </location>
</feature>
<keyword evidence="10" id="KW-1185">Reference proteome</keyword>
<keyword evidence="1 6" id="KW-0547">Nucleotide-binding</keyword>
<dbReference type="InterPro" id="IPR000631">
    <property type="entry name" value="CARKD"/>
</dbReference>
<keyword evidence="2 6" id="KW-0067">ATP-binding</keyword>
<keyword evidence="4 6" id="KW-0520">NAD</keyword>
<feature type="binding site" evidence="6">
    <location>
        <position position="232"/>
    </location>
    <ligand>
        <name>AMP</name>
        <dbReference type="ChEBI" id="CHEBI:456215"/>
    </ligand>
</feature>
<sequence length="294" mass="30245">MSPVSALDDALLRKRPLPQPGDGGKDERGAIVVIGGSRELPGAAFLAGLGALRAGAGKLRVATTTARAAALAVALPEALVMELPETEDGDLASDCWDILESRLTYANAILFGPGMSQCDDTHKLMGQLAAHRTDAALIVDAGALCGLADHRQALLKREKPSVLTPHAGEMANLLGVERAEIEAEPLRAARDVAEKLNTVVAMKGAKTHVVAPDGEAFLYEGGGVGLGTSGSGDVLAGVIAGLAARGASPLDATLWGVFLHGEAGAILSETVGTLGFLAREILPEIPRVLMRFEG</sequence>
<dbReference type="PANTHER" id="PTHR12592">
    <property type="entry name" value="ATP-DEPENDENT (S)-NAD(P)H-HYDRATE DEHYDRATASE FAMILY MEMBER"/>
    <property type="match status" value="1"/>
</dbReference>
<accession>A0ABT1C3K8</accession>
<comment type="catalytic activity">
    <reaction evidence="6">
        <text>(6S)-NADHX + ADP = AMP + phosphate + NADH + H(+)</text>
        <dbReference type="Rhea" id="RHEA:32223"/>
        <dbReference type="ChEBI" id="CHEBI:15378"/>
        <dbReference type="ChEBI" id="CHEBI:43474"/>
        <dbReference type="ChEBI" id="CHEBI:57945"/>
        <dbReference type="ChEBI" id="CHEBI:64074"/>
        <dbReference type="ChEBI" id="CHEBI:456215"/>
        <dbReference type="ChEBI" id="CHEBI:456216"/>
        <dbReference type="EC" id="4.2.1.136"/>
    </reaction>
</comment>
<protein>
    <recommendedName>
        <fullName evidence="6">ADP-dependent (S)-NAD(P)H-hydrate dehydratase</fullName>
        <ecNumber evidence="6">4.2.1.136</ecNumber>
    </recommendedName>
    <alternativeName>
        <fullName evidence="6">ADP-dependent NAD(P)HX dehydratase</fullName>
    </alternativeName>
</protein>
<evidence type="ECO:0000256" key="7">
    <source>
        <dbReference type="SAM" id="MobiDB-lite"/>
    </source>
</evidence>
<keyword evidence="3 6" id="KW-0521">NADP</keyword>
<feature type="binding site" evidence="6">
    <location>
        <position position="233"/>
    </location>
    <ligand>
        <name>(6S)-NADPHX</name>
        <dbReference type="ChEBI" id="CHEBI:64076"/>
    </ligand>
</feature>
<dbReference type="Pfam" id="PF01256">
    <property type="entry name" value="Carb_kinase"/>
    <property type="match status" value="1"/>
</dbReference>
<name>A0ABT1C3K8_9HYPH</name>
<evidence type="ECO:0000313" key="9">
    <source>
        <dbReference type="EMBL" id="MCO6049394.1"/>
    </source>
</evidence>